<name>A0A023B7T5_GRENI</name>
<feature type="compositionally biased region" description="Basic and acidic residues" evidence="1">
    <location>
        <begin position="637"/>
        <end position="649"/>
    </location>
</feature>
<reference evidence="2" key="1">
    <citation type="submission" date="2013-12" db="EMBL/GenBank/DDBJ databases">
        <authorList>
            <person name="Omoto C.K."/>
            <person name="Sibley D."/>
            <person name="Venepally P."/>
            <person name="Hadjithomas M."/>
            <person name="Karamycheva S."/>
            <person name="Brunk B."/>
            <person name="Roos D."/>
            <person name="Caler E."/>
            <person name="Lorenzi H."/>
        </authorList>
    </citation>
    <scope>NUCLEOTIDE SEQUENCE</scope>
</reference>
<organism evidence="2 3">
    <name type="scientific">Gregarina niphandrodes</name>
    <name type="common">Septate eugregarine</name>
    <dbReference type="NCBI Taxonomy" id="110365"/>
    <lineage>
        <taxon>Eukaryota</taxon>
        <taxon>Sar</taxon>
        <taxon>Alveolata</taxon>
        <taxon>Apicomplexa</taxon>
        <taxon>Conoidasida</taxon>
        <taxon>Gregarinasina</taxon>
        <taxon>Eugregarinorida</taxon>
        <taxon>Gregarinidae</taxon>
        <taxon>Gregarina</taxon>
    </lineage>
</organism>
<dbReference type="SUPFAM" id="SSF56112">
    <property type="entry name" value="Protein kinase-like (PK-like)"/>
    <property type="match status" value="1"/>
</dbReference>
<dbReference type="InterPro" id="IPR011989">
    <property type="entry name" value="ARM-like"/>
</dbReference>
<gene>
    <name evidence="2" type="ORF">GNI_066610</name>
</gene>
<evidence type="ECO:0000313" key="3">
    <source>
        <dbReference type="Proteomes" id="UP000019763"/>
    </source>
</evidence>
<dbReference type="InterPro" id="IPR051177">
    <property type="entry name" value="CIK-Related_Protein"/>
</dbReference>
<dbReference type="AlphaFoldDB" id="A0A023B7T5"/>
<dbReference type="GO" id="GO:0016301">
    <property type="term" value="F:kinase activity"/>
    <property type="evidence" value="ECO:0007669"/>
    <property type="project" value="UniProtKB-KW"/>
</dbReference>
<dbReference type="Gene3D" id="3.30.200.20">
    <property type="entry name" value="Phosphorylase Kinase, domain 1"/>
    <property type="match status" value="1"/>
</dbReference>
<proteinExistence type="predicted"/>
<dbReference type="Proteomes" id="UP000019763">
    <property type="component" value="Unassembled WGS sequence"/>
</dbReference>
<dbReference type="InterPro" id="IPR011009">
    <property type="entry name" value="Kinase-like_dom_sf"/>
</dbReference>
<sequence length="732" mass="80635">MWGSILSAFTSDIPRDFPYNVDRTGLIKDELTILQRTIATHKSDDHYIVTPPQRALIEVNGRTQANAYVYDKKTGSPEEMELVQRIVKNAKTVRHPFIVSVLEVLETTAAFYVITEKVTKLSECLIDPDATSLAGETMPWNLKCVSEAIQFLHETANLTHGSLSIESICCCVDGQWKICLMETAVEARSVDDALVSSPRSDNFEWSRHISSCSYFTTPIVGVMGFFKDFALKGNWDKERFLDSTLNDAISQQPVIVQTRVLLPRVARLFREESLLPTTLRPAALRCFARLLGNAGSYSEAEFNSLAWPSVLELFKDPQRSTRYIMLQTLGRYENLLSQSQDEALLQLILPGLLDTSMELRDVTLRSVASIIPRLPVKSTIVNNALKTIMGLIQQDASEQIRTNGVICLSRLATFFPADKIAPGVIVGVNDSFPPCRLAAIQCIQNIAGSLSPKETANSYIPTVSRHLLDSDPECSRAAYHALRELIEKWSPDHVAKVPESRGTFFKISNDRIYSTLWGRKNTSTPPTKDTDVRKQSDEDGAVFEDAISPDVNSGITSHKPGVDVDLGMIANSGPYQDASGGIRLVPAPPVPQAPPSAQPDSLEHNQTRRQPDATEAPVGRRNSRVYSASVGLPDKGQPQDKGTRPELRSGDLAPPNKDALNKDALNKDPTWGPAGLNKTASVGWLAPDLTGPSPGSDKTETDFWNGMDGDGLDRNRVMKRSLKTKRRPAAVE</sequence>
<keyword evidence="2" id="KW-0418">Kinase</keyword>
<dbReference type="PANTHER" id="PTHR12984">
    <property type="entry name" value="SCY1-RELATED S/T PROTEIN KINASE-LIKE"/>
    <property type="match status" value="1"/>
</dbReference>
<comment type="caution">
    <text evidence="2">The sequence shown here is derived from an EMBL/GenBank/DDBJ whole genome shotgun (WGS) entry which is preliminary data.</text>
</comment>
<keyword evidence="3" id="KW-1185">Reference proteome</keyword>
<dbReference type="GeneID" id="22912448"/>
<evidence type="ECO:0000256" key="1">
    <source>
        <dbReference type="SAM" id="MobiDB-lite"/>
    </source>
</evidence>
<dbReference type="InterPro" id="IPR016024">
    <property type="entry name" value="ARM-type_fold"/>
</dbReference>
<protein>
    <submittedName>
        <fullName evidence="2">Kinase</fullName>
    </submittedName>
</protein>
<accession>A0A023B7T5</accession>
<feature type="region of interest" description="Disordered" evidence="1">
    <location>
        <begin position="577"/>
        <end position="732"/>
    </location>
</feature>
<keyword evidence="2" id="KW-0808">Transferase</keyword>
<dbReference type="VEuPathDB" id="CryptoDB:GNI_066610"/>
<feature type="compositionally biased region" description="Pro residues" evidence="1">
    <location>
        <begin position="586"/>
        <end position="597"/>
    </location>
</feature>
<evidence type="ECO:0000313" key="2">
    <source>
        <dbReference type="EMBL" id="EZG67681.1"/>
    </source>
</evidence>
<feature type="compositionally biased region" description="Basic and acidic residues" evidence="1">
    <location>
        <begin position="601"/>
        <end position="612"/>
    </location>
</feature>
<dbReference type="SUPFAM" id="SSF48371">
    <property type="entry name" value="ARM repeat"/>
    <property type="match status" value="1"/>
</dbReference>
<feature type="compositionally biased region" description="Basic and acidic residues" evidence="1">
    <location>
        <begin position="528"/>
        <end position="537"/>
    </location>
</feature>
<feature type="compositionally biased region" description="Basic residues" evidence="1">
    <location>
        <begin position="717"/>
        <end position="732"/>
    </location>
</feature>
<dbReference type="eggNOG" id="KOG1243">
    <property type="taxonomic scope" value="Eukaryota"/>
</dbReference>
<dbReference type="OrthoDB" id="447103at2759"/>
<dbReference type="Gene3D" id="1.10.510.10">
    <property type="entry name" value="Transferase(Phosphotransferase) domain 1"/>
    <property type="match status" value="1"/>
</dbReference>
<dbReference type="RefSeq" id="XP_011130163.1">
    <property type="nucleotide sequence ID" value="XM_011131861.1"/>
</dbReference>
<feature type="region of interest" description="Disordered" evidence="1">
    <location>
        <begin position="517"/>
        <end position="537"/>
    </location>
</feature>
<dbReference type="EMBL" id="AFNH02000501">
    <property type="protein sequence ID" value="EZG67681.1"/>
    <property type="molecule type" value="Genomic_DNA"/>
</dbReference>
<dbReference type="Gene3D" id="1.25.10.10">
    <property type="entry name" value="Leucine-rich Repeat Variant"/>
    <property type="match status" value="1"/>
</dbReference>